<reference evidence="1 2" key="1">
    <citation type="submission" date="2022-01" db="EMBL/GenBank/DDBJ databases">
        <authorList>
            <person name="Won M."/>
            <person name="Kim S.-J."/>
            <person name="Kwon S.-W."/>
        </authorList>
    </citation>
    <scope>NUCLEOTIDE SEQUENCE [LARGE SCALE GENOMIC DNA]</scope>
    <source>
        <strain evidence="1 2">KCTC 23505</strain>
    </source>
</reference>
<evidence type="ECO:0000313" key="2">
    <source>
        <dbReference type="Proteomes" id="UP001521209"/>
    </source>
</evidence>
<dbReference type="EMBL" id="JAKGBZ010000030">
    <property type="protein sequence ID" value="MCF3947764.1"/>
    <property type="molecule type" value="Genomic_DNA"/>
</dbReference>
<organism evidence="1 2">
    <name type="scientific">Acidiphilium iwatense</name>
    <dbReference type="NCBI Taxonomy" id="768198"/>
    <lineage>
        <taxon>Bacteria</taxon>
        <taxon>Pseudomonadati</taxon>
        <taxon>Pseudomonadota</taxon>
        <taxon>Alphaproteobacteria</taxon>
        <taxon>Acetobacterales</taxon>
        <taxon>Acidocellaceae</taxon>
        <taxon>Acidiphilium</taxon>
    </lineage>
</organism>
<gene>
    <name evidence="1" type="ORF">L2A60_13855</name>
</gene>
<evidence type="ECO:0000313" key="1">
    <source>
        <dbReference type="EMBL" id="MCF3947764.1"/>
    </source>
</evidence>
<sequence length="159" mass="17329">MERIERSALAMEEMEHRVLTEAAKAIQKGAKEQIGHYLTEDDGKFGSWLPLAESTVEDKEKQGYAPPDNPLLREGDVRESIEYTVSGAEAQIGSNSDIALYQELGTRGPGVGASGFHVPPRSFLGSTAFRLKDKIGQQVGYSIVSALIEGKQTVVHIKD</sequence>
<protein>
    <submittedName>
        <fullName evidence="1">Uncharacterized protein</fullName>
    </submittedName>
</protein>
<name>A0ABS9DYD2_9PROT</name>
<proteinExistence type="predicted"/>
<dbReference type="Proteomes" id="UP001521209">
    <property type="component" value="Unassembled WGS sequence"/>
</dbReference>
<accession>A0ABS9DYD2</accession>
<comment type="caution">
    <text evidence="1">The sequence shown here is derived from an EMBL/GenBank/DDBJ whole genome shotgun (WGS) entry which is preliminary data.</text>
</comment>
<dbReference type="RefSeq" id="WP_235705036.1">
    <property type="nucleotide sequence ID" value="NZ_JAKGBZ010000030.1"/>
</dbReference>
<keyword evidence="2" id="KW-1185">Reference proteome</keyword>